<reference evidence="1" key="1">
    <citation type="submission" date="2014-11" db="EMBL/GenBank/DDBJ databases">
        <authorList>
            <person name="Amaro Gonzalez C."/>
        </authorList>
    </citation>
    <scope>NUCLEOTIDE SEQUENCE</scope>
</reference>
<reference evidence="1" key="2">
    <citation type="journal article" date="2015" name="Fish Shellfish Immunol.">
        <title>Early steps in the European eel (Anguilla anguilla)-Vibrio vulnificus interaction in the gills: Role of the RtxA13 toxin.</title>
        <authorList>
            <person name="Callol A."/>
            <person name="Pajuelo D."/>
            <person name="Ebbesson L."/>
            <person name="Teles M."/>
            <person name="MacKenzie S."/>
            <person name="Amaro C."/>
        </authorList>
    </citation>
    <scope>NUCLEOTIDE SEQUENCE</scope>
</reference>
<name>A0A0E9WKT8_ANGAN</name>
<protein>
    <submittedName>
        <fullName evidence="1">Uncharacterized protein</fullName>
    </submittedName>
</protein>
<dbReference type="AlphaFoldDB" id="A0A0E9WKT8"/>
<accession>A0A0E9WKT8</accession>
<proteinExistence type="predicted"/>
<evidence type="ECO:0000313" key="1">
    <source>
        <dbReference type="EMBL" id="JAH90962.1"/>
    </source>
</evidence>
<sequence length="33" mass="4059">MLLQCYHQTMRQNQYTQCTGLIENSNTREQVYY</sequence>
<organism evidence="1">
    <name type="scientific">Anguilla anguilla</name>
    <name type="common">European freshwater eel</name>
    <name type="synonym">Muraena anguilla</name>
    <dbReference type="NCBI Taxonomy" id="7936"/>
    <lineage>
        <taxon>Eukaryota</taxon>
        <taxon>Metazoa</taxon>
        <taxon>Chordata</taxon>
        <taxon>Craniata</taxon>
        <taxon>Vertebrata</taxon>
        <taxon>Euteleostomi</taxon>
        <taxon>Actinopterygii</taxon>
        <taxon>Neopterygii</taxon>
        <taxon>Teleostei</taxon>
        <taxon>Anguilliformes</taxon>
        <taxon>Anguillidae</taxon>
        <taxon>Anguilla</taxon>
    </lineage>
</organism>
<dbReference type="EMBL" id="GBXM01017615">
    <property type="protein sequence ID" value="JAH90962.1"/>
    <property type="molecule type" value="Transcribed_RNA"/>
</dbReference>